<organism evidence="4 5">
    <name type="scientific">Chengkuizengella marina</name>
    <dbReference type="NCBI Taxonomy" id="2507566"/>
    <lineage>
        <taxon>Bacteria</taxon>
        <taxon>Bacillati</taxon>
        <taxon>Bacillota</taxon>
        <taxon>Bacilli</taxon>
        <taxon>Bacillales</taxon>
        <taxon>Paenibacillaceae</taxon>
        <taxon>Chengkuizengella</taxon>
    </lineage>
</organism>
<sequence>MDLLCITPYYDYYLIKEIMSLNSKTKFASISFHLDTTYFKSNGIKNDPGLFDIVSKLGIRQKKIRQILKLGEYLANLITYTIRLLIKKPDVIHIQWLNLLTKTRLEIHLLKLLKLRGIKIIYTVHNILPHDTNDRYKKVYSKVYKEVADNLICHTDHAKKELISNINVETEKIKVIPHGPMFNLNIEYDNVESKKNIGINSDEVVVLFFGIIRPYKGIEFLLDTWKKVSDERKNVKLIIAGNGDEKYLNSLRNIISQAGLKNIKTNFEYIPTEMLPIYHNAADILVYPYKNITQSGALLTGMSFNKPIIATDIDGFKDVLRDRYNAYTVKYGDIENFKTALINLIDNPETRKSIAENAYKDVNTKYSWKQIGIKTLDCYKKSI</sequence>
<dbReference type="PANTHER" id="PTHR46401">
    <property type="entry name" value="GLYCOSYLTRANSFERASE WBBK-RELATED"/>
    <property type="match status" value="1"/>
</dbReference>
<dbReference type="Pfam" id="PF13439">
    <property type="entry name" value="Glyco_transf_4"/>
    <property type="match status" value="1"/>
</dbReference>
<evidence type="ECO:0000313" key="4">
    <source>
        <dbReference type="EMBL" id="NBI29334.1"/>
    </source>
</evidence>
<keyword evidence="5" id="KW-1185">Reference proteome</keyword>
<dbReference type="InterPro" id="IPR001296">
    <property type="entry name" value="Glyco_trans_1"/>
</dbReference>
<dbReference type="CDD" id="cd03801">
    <property type="entry name" value="GT4_PimA-like"/>
    <property type="match status" value="1"/>
</dbReference>
<keyword evidence="1 4" id="KW-0808">Transferase</keyword>
<feature type="domain" description="Glycosyltransferase subfamily 4-like N-terminal" evidence="3">
    <location>
        <begin position="81"/>
        <end position="179"/>
    </location>
</feature>
<evidence type="ECO:0000313" key="5">
    <source>
        <dbReference type="Proteomes" id="UP000448943"/>
    </source>
</evidence>
<evidence type="ECO:0000256" key="1">
    <source>
        <dbReference type="ARBA" id="ARBA00022679"/>
    </source>
</evidence>
<gene>
    <name evidence="4" type="ORF">ERL59_10215</name>
</gene>
<comment type="caution">
    <text evidence="4">The sequence shown here is derived from an EMBL/GenBank/DDBJ whole genome shotgun (WGS) entry which is preliminary data.</text>
</comment>
<dbReference type="GO" id="GO:0016757">
    <property type="term" value="F:glycosyltransferase activity"/>
    <property type="evidence" value="ECO:0007669"/>
    <property type="project" value="InterPro"/>
</dbReference>
<dbReference type="Gene3D" id="3.40.50.2000">
    <property type="entry name" value="Glycogen Phosphorylase B"/>
    <property type="match status" value="2"/>
</dbReference>
<accession>A0A6N9Q3Q9</accession>
<protein>
    <submittedName>
        <fullName evidence="4">Glycosyltransferase</fullName>
    </submittedName>
</protein>
<dbReference type="PANTHER" id="PTHR46401:SF2">
    <property type="entry name" value="GLYCOSYLTRANSFERASE WBBK-RELATED"/>
    <property type="match status" value="1"/>
</dbReference>
<reference evidence="4 5" key="1">
    <citation type="submission" date="2019-01" db="EMBL/GenBank/DDBJ databases">
        <title>Chengkuizengella sp. nov., isolated from deep-sea sediment of East Pacific Ocean.</title>
        <authorList>
            <person name="Yang J."/>
            <person name="Lai Q."/>
            <person name="Shao Z."/>
        </authorList>
    </citation>
    <scope>NUCLEOTIDE SEQUENCE [LARGE SCALE GENOMIC DNA]</scope>
    <source>
        <strain evidence="4 5">YPA3-1-1</strain>
    </source>
</reference>
<dbReference type="GO" id="GO:0009103">
    <property type="term" value="P:lipopolysaccharide biosynthetic process"/>
    <property type="evidence" value="ECO:0007669"/>
    <property type="project" value="TreeGrafter"/>
</dbReference>
<proteinExistence type="predicted"/>
<dbReference type="SUPFAM" id="SSF53756">
    <property type="entry name" value="UDP-Glycosyltransferase/glycogen phosphorylase"/>
    <property type="match status" value="1"/>
</dbReference>
<evidence type="ECO:0000259" key="3">
    <source>
        <dbReference type="Pfam" id="PF13439"/>
    </source>
</evidence>
<feature type="domain" description="Glycosyl transferase family 1" evidence="2">
    <location>
        <begin position="192"/>
        <end position="360"/>
    </location>
</feature>
<dbReference type="Pfam" id="PF00534">
    <property type="entry name" value="Glycos_transf_1"/>
    <property type="match status" value="1"/>
</dbReference>
<name>A0A6N9Q3Q9_9BACL</name>
<dbReference type="Proteomes" id="UP000448943">
    <property type="component" value="Unassembled WGS sequence"/>
</dbReference>
<evidence type="ECO:0000259" key="2">
    <source>
        <dbReference type="Pfam" id="PF00534"/>
    </source>
</evidence>
<dbReference type="AlphaFoldDB" id="A0A6N9Q3Q9"/>
<dbReference type="InterPro" id="IPR028098">
    <property type="entry name" value="Glyco_trans_4-like_N"/>
</dbReference>
<dbReference type="EMBL" id="SIJB01000023">
    <property type="protein sequence ID" value="NBI29334.1"/>
    <property type="molecule type" value="Genomic_DNA"/>
</dbReference>